<feature type="region of interest" description="Disordered" evidence="1">
    <location>
        <begin position="43"/>
        <end position="62"/>
    </location>
</feature>
<geneLocation type="plasmid" evidence="3">
    <name>pvf1</name>
</geneLocation>
<keyword evidence="3" id="KW-1185">Reference proteome</keyword>
<dbReference type="Proteomes" id="UP000199729">
    <property type="component" value="Plasmid pVF1"/>
</dbReference>
<reference evidence="2 3" key="1">
    <citation type="submission" date="2017-07" db="EMBL/GenBank/DDBJ databases">
        <title>Complete Genome Sequence of the cosmetic ferment Vitreoscilla filiformis (ATCC15551).</title>
        <authorList>
            <person name="Contreras S."/>
            <person name="Sagory-Zalkind P."/>
            <person name="Blanquart H."/>
            <person name="Iltis A."/>
            <person name="Morand S.C."/>
        </authorList>
    </citation>
    <scope>NUCLEOTIDE SEQUENCE [LARGE SCALE GENOMIC DNA]</scope>
    <source>
        <strain evidence="2 3">ATCC 15551</strain>
        <plasmid evidence="3">Plasmid pvf1</plasmid>
    </source>
</reference>
<sequence>MALQLSPQGGSGVSAVLLVSPQSPIAAQEALIGSLRAAKINHLQYGDPPTNAQRPQPKGAND</sequence>
<dbReference type="KEGG" id="vff:VITFI_CDS3505"/>
<organism evidence="2 3">
    <name type="scientific">Vitreoscilla filiformis</name>
    <dbReference type="NCBI Taxonomy" id="63"/>
    <lineage>
        <taxon>Bacteria</taxon>
        <taxon>Pseudomonadati</taxon>
        <taxon>Pseudomonadota</taxon>
        <taxon>Betaproteobacteria</taxon>
        <taxon>Neisseriales</taxon>
        <taxon>Neisseriaceae</taxon>
        <taxon>Vitreoscilla</taxon>
    </lineage>
</organism>
<keyword evidence="2" id="KW-0614">Plasmid</keyword>
<evidence type="ECO:0000313" key="3">
    <source>
        <dbReference type="Proteomes" id="UP000199729"/>
    </source>
</evidence>
<proteinExistence type="predicted"/>
<protein>
    <submittedName>
        <fullName evidence="2">Uncharacterized protein</fullName>
    </submittedName>
</protein>
<name>A0A221KJS3_VITFI</name>
<accession>A0A221KJS3</accession>
<evidence type="ECO:0000256" key="1">
    <source>
        <dbReference type="SAM" id="MobiDB-lite"/>
    </source>
</evidence>
<dbReference type="EMBL" id="CP022424">
    <property type="protein sequence ID" value="ASM79282.1"/>
    <property type="molecule type" value="Genomic_DNA"/>
</dbReference>
<dbReference type="AlphaFoldDB" id="A0A221KJS3"/>
<gene>
    <name evidence="2" type="ORF">VITFI_CDS3505</name>
</gene>
<evidence type="ECO:0000313" key="2">
    <source>
        <dbReference type="EMBL" id="ASM79282.1"/>
    </source>
</evidence>